<feature type="transmembrane region" description="Helical" evidence="1">
    <location>
        <begin position="149"/>
        <end position="168"/>
    </location>
</feature>
<keyword evidence="1" id="KW-0472">Membrane</keyword>
<proteinExistence type="predicted"/>
<name>A0AAV8YYW8_9CUCU</name>
<evidence type="ECO:0000313" key="3">
    <source>
        <dbReference type="Proteomes" id="UP001162156"/>
    </source>
</evidence>
<gene>
    <name evidence="2" type="ORF">NQ314_006657</name>
</gene>
<keyword evidence="3" id="KW-1185">Reference proteome</keyword>
<evidence type="ECO:0000256" key="1">
    <source>
        <dbReference type="SAM" id="Phobius"/>
    </source>
</evidence>
<dbReference type="Proteomes" id="UP001162156">
    <property type="component" value="Unassembled WGS sequence"/>
</dbReference>
<keyword evidence="1" id="KW-0812">Transmembrane</keyword>
<sequence length="221" mass="25714">MFLQKLSFAHRRCLRMDILPVHLTIMMCFVCGHSLIHNCTNYKQINKENIRNCLRAYFQTDLLKLTTVPSKSVKNVDNTTKQNKNIVNSDFNKIVSEFISYLNKSEFSFFSDNLKITFEQVNDTINISFNATEENRLLARKMKMPMNNLLQYMIVPGFLMAGILPWVMPGLNMAVMALSMINNMAFTSGLFALVRSYVFDKEPDEHVVYINHGYKNKKHYK</sequence>
<organism evidence="2 3">
    <name type="scientific">Rhamnusium bicolor</name>
    <dbReference type="NCBI Taxonomy" id="1586634"/>
    <lineage>
        <taxon>Eukaryota</taxon>
        <taxon>Metazoa</taxon>
        <taxon>Ecdysozoa</taxon>
        <taxon>Arthropoda</taxon>
        <taxon>Hexapoda</taxon>
        <taxon>Insecta</taxon>
        <taxon>Pterygota</taxon>
        <taxon>Neoptera</taxon>
        <taxon>Endopterygota</taxon>
        <taxon>Coleoptera</taxon>
        <taxon>Polyphaga</taxon>
        <taxon>Cucujiformia</taxon>
        <taxon>Chrysomeloidea</taxon>
        <taxon>Cerambycidae</taxon>
        <taxon>Lepturinae</taxon>
        <taxon>Rhagiini</taxon>
        <taxon>Rhamnusium</taxon>
    </lineage>
</organism>
<reference evidence="2" key="1">
    <citation type="journal article" date="2023" name="Insect Mol. Biol.">
        <title>Genome sequencing provides insights into the evolution of gene families encoding plant cell wall-degrading enzymes in longhorned beetles.</title>
        <authorList>
            <person name="Shin N.R."/>
            <person name="Okamura Y."/>
            <person name="Kirsch R."/>
            <person name="Pauchet Y."/>
        </authorList>
    </citation>
    <scope>NUCLEOTIDE SEQUENCE</scope>
    <source>
        <strain evidence="2">RBIC_L_NR</strain>
    </source>
</reference>
<dbReference type="AlphaFoldDB" id="A0AAV8YYW8"/>
<evidence type="ECO:0000313" key="2">
    <source>
        <dbReference type="EMBL" id="KAJ8956782.1"/>
    </source>
</evidence>
<protein>
    <submittedName>
        <fullName evidence="2">Uncharacterized protein</fullName>
    </submittedName>
</protein>
<keyword evidence="1" id="KW-1133">Transmembrane helix</keyword>
<feature type="transmembrane region" description="Helical" evidence="1">
    <location>
        <begin position="174"/>
        <end position="194"/>
    </location>
</feature>
<accession>A0AAV8YYW8</accession>
<dbReference type="EMBL" id="JANEYF010001808">
    <property type="protein sequence ID" value="KAJ8956782.1"/>
    <property type="molecule type" value="Genomic_DNA"/>
</dbReference>
<comment type="caution">
    <text evidence="2">The sequence shown here is derived from an EMBL/GenBank/DDBJ whole genome shotgun (WGS) entry which is preliminary data.</text>
</comment>